<protein>
    <submittedName>
        <fullName evidence="1">Uncharacterized protein</fullName>
    </submittedName>
</protein>
<keyword evidence="2" id="KW-1185">Reference proteome</keyword>
<dbReference type="EMBL" id="JAVHJM010000014">
    <property type="protein sequence ID" value="KAK6498288.1"/>
    <property type="molecule type" value="Genomic_DNA"/>
</dbReference>
<proteinExistence type="predicted"/>
<dbReference type="InterPro" id="IPR027417">
    <property type="entry name" value="P-loop_NTPase"/>
</dbReference>
<sequence length="165" mass="18575">MATGFENVADRMASGSTSSEKPIVVGIYGISGSGKSYLLKQLRQKLEEPRFLFYEGSEVIDSLTPGGLDAFKKLNDEEKNRWRQLAIDTIRQEAAETGRMAIVAGHFMFCSAGEEFGQPVYTKNDLETFTYILYLDASAQLIAQCRLDNKERDRPSLSTNHLHKW</sequence>
<evidence type="ECO:0000313" key="1">
    <source>
        <dbReference type="EMBL" id="KAK6498288.1"/>
    </source>
</evidence>
<accession>A0AAN8N0V4</accession>
<gene>
    <name evidence="1" type="ORF">TWF506_004527</name>
</gene>
<name>A0AAN8N0V4_9PEZI</name>
<evidence type="ECO:0000313" key="2">
    <source>
        <dbReference type="Proteomes" id="UP001307849"/>
    </source>
</evidence>
<dbReference type="Pfam" id="PF13207">
    <property type="entry name" value="AAA_17"/>
    <property type="match status" value="1"/>
</dbReference>
<reference evidence="1 2" key="1">
    <citation type="submission" date="2019-10" db="EMBL/GenBank/DDBJ databases">
        <authorList>
            <person name="Palmer J.M."/>
        </authorList>
    </citation>
    <scope>NUCLEOTIDE SEQUENCE [LARGE SCALE GENOMIC DNA]</scope>
    <source>
        <strain evidence="1 2">TWF506</strain>
    </source>
</reference>
<dbReference type="Gene3D" id="3.40.50.300">
    <property type="entry name" value="P-loop containing nucleotide triphosphate hydrolases"/>
    <property type="match status" value="1"/>
</dbReference>
<comment type="caution">
    <text evidence="1">The sequence shown here is derived from an EMBL/GenBank/DDBJ whole genome shotgun (WGS) entry which is preliminary data.</text>
</comment>
<dbReference type="Proteomes" id="UP001307849">
    <property type="component" value="Unassembled WGS sequence"/>
</dbReference>
<dbReference type="SUPFAM" id="SSF52540">
    <property type="entry name" value="P-loop containing nucleoside triphosphate hydrolases"/>
    <property type="match status" value="1"/>
</dbReference>
<dbReference type="AlphaFoldDB" id="A0AAN8N0V4"/>
<organism evidence="1 2">
    <name type="scientific">Arthrobotrys conoides</name>
    <dbReference type="NCBI Taxonomy" id="74498"/>
    <lineage>
        <taxon>Eukaryota</taxon>
        <taxon>Fungi</taxon>
        <taxon>Dikarya</taxon>
        <taxon>Ascomycota</taxon>
        <taxon>Pezizomycotina</taxon>
        <taxon>Orbiliomycetes</taxon>
        <taxon>Orbiliales</taxon>
        <taxon>Orbiliaceae</taxon>
        <taxon>Arthrobotrys</taxon>
    </lineage>
</organism>